<dbReference type="Pfam" id="PF00892">
    <property type="entry name" value="EamA"/>
    <property type="match status" value="2"/>
</dbReference>
<gene>
    <name evidence="9" type="ORF">HMPREF9470_02022</name>
</gene>
<evidence type="ECO:0000256" key="6">
    <source>
        <dbReference type="ARBA" id="ARBA00023136"/>
    </source>
</evidence>
<protein>
    <recommendedName>
        <fullName evidence="8">EamA domain-containing protein</fullName>
    </recommendedName>
</protein>
<dbReference type="GO" id="GO:0005886">
    <property type="term" value="C:plasma membrane"/>
    <property type="evidence" value="ECO:0007669"/>
    <property type="project" value="UniProtKB-SubCell"/>
</dbReference>
<evidence type="ECO:0000313" key="10">
    <source>
        <dbReference type="Proteomes" id="UP000037392"/>
    </source>
</evidence>
<dbReference type="RefSeq" id="WP_007860335.1">
    <property type="nucleotide sequence ID" value="NZ_KQ235877.1"/>
</dbReference>
<feature type="domain" description="EamA" evidence="8">
    <location>
        <begin position="6"/>
        <end position="139"/>
    </location>
</feature>
<evidence type="ECO:0000256" key="4">
    <source>
        <dbReference type="ARBA" id="ARBA00022692"/>
    </source>
</evidence>
<feature type="transmembrane region" description="Helical" evidence="7">
    <location>
        <begin position="67"/>
        <end position="88"/>
    </location>
</feature>
<feature type="transmembrane region" description="Helical" evidence="7">
    <location>
        <begin position="35"/>
        <end position="55"/>
    </location>
</feature>
<dbReference type="Proteomes" id="UP000037392">
    <property type="component" value="Unassembled WGS sequence"/>
</dbReference>
<feature type="transmembrane region" description="Helical" evidence="7">
    <location>
        <begin position="148"/>
        <end position="168"/>
    </location>
</feature>
<keyword evidence="6 7" id="KW-0472">Membrane</keyword>
<evidence type="ECO:0000256" key="1">
    <source>
        <dbReference type="ARBA" id="ARBA00004651"/>
    </source>
</evidence>
<feature type="transmembrane region" description="Helical" evidence="7">
    <location>
        <begin position="210"/>
        <end position="230"/>
    </location>
</feature>
<feature type="transmembrane region" description="Helical" evidence="7">
    <location>
        <begin position="7"/>
        <end position="29"/>
    </location>
</feature>
<keyword evidence="4 7" id="KW-0812">Transmembrane</keyword>
<feature type="transmembrane region" description="Helical" evidence="7">
    <location>
        <begin position="267"/>
        <end position="285"/>
    </location>
</feature>
<dbReference type="PANTHER" id="PTHR32322:SF18">
    <property type="entry name" value="S-ADENOSYLMETHIONINE_S-ADENOSYLHOMOCYSTEINE TRANSPORTER"/>
    <property type="match status" value="1"/>
</dbReference>
<reference evidence="9 10" key="1">
    <citation type="submission" date="2011-04" db="EMBL/GenBank/DDBJ databases">
        <title>The Genome Sequence of Clostridium citroniae WAL-19142.</title>
        <authorList>
            <consortium name="The Broad Institute Genome Sequencing Platform"/>
            <person name="Earl A."/>
            <person name="Ward D."/>
            <person name="Feldgarden M."/>
            <person name="Gevers D."/>
            <person name="Warren Y.A."/>
            <person name="Tyrrell K.L."/>
            <person name="Citron D.M."/>
            <person name="Goldstein E.J."/>
            <person name="Daigneault M."/>
            <person name="Allen-Vercoe E."/>
            <person name="Young S.K."/>
            <person name="Zeng Q."/>
            <person name="Gargeya S."/>
            <person name="Fitzgerald M."/>
            <person name="Haas B."/>
            <person name="Abouelleil A."/>
            <person name="Alvarado L."/>
            <person name="Arachchi H.M."/>
            <person name="Berlin A."/>
            <person name="Brown A."/>
            <person name="Chapman S.B."/>
            <person name="Chen Z."/>
            <person name="Dunbar C."/>
            <person name="Freedman E."/>
            <person name="Gearin G."/>
            <person name="Gellesch M."/>
            <person name="Goldberg J."/>
            <person name="Griggs A."/>
            <person name="Gujja S."/>
            <person name="Heilman E.R."/>
            <person name="Heiman D."/>
            <person name="Howarth C."/>
            <person name="Larson L."/>
            <person name="Lui A."/>
            <person name="MacDonald P.J."/>
            <person name="Mehta T."/>
            <person name="Montmayeur A."/>
            <person name="Murphy C."/>
            <person name="Neiman D."/>
            <person name="Pearson M."/>
            <person name="Priest M."/>
            <person name="Roberts A."/>
            <person name="Saif S."/>
            <person name="Shea T."/>
            <person name="Shenoy N."/>
            <person name="Sisk P."/>
            <person name="Stolte C."/>
            <person name="Sykes S."/>
            <person name="White J."/>
            <person name="Yandava C."/>
            <person name="Wortman J."/>
            <person name="Nusbaum C."/>
            <person name="Birren B."/>
        </authorList>
    </citation>
    <scope>NUCLEOTIDE SEQUENCE [LARGE SCALE GENOMIC DNA]</scope>
    <source>
        <strain evidence="9 10">WAL-19142</strain>
    </source>
</reference>
<keyword evidence="3" id="KW-1003">Cell membrane</keyword>
<dbReference type="AlphaFoldDB" id="A0A0J9C4F4"/>
<dbReference type="PATRIC" id="fig|742734.4.peg.2167"/>
<keyword evidence="5 7" id="KW-1133">Transmembrane helix</keyword>
<proteinExistence type="inferred from homology"/>
<dbReference type="SUPFAM" id="SSF103481">
    <property type="entry name" value="Multidrug resistance efflux transporter EmrE"/>
    <property type="match status" value="2"/>
</dbReference>
<feature type="transmembrane region" description="Helical" evidence="7">
    <location>
        <begin position="180"/>
        <end position="198"/>
    </location>
</feature>
<feature type="domain" description="EamA" evidence="8">
    <location>
        <begin position="149"/>
        <end position="284"/>
    </location>
</feature>
<dbReference type="InterPro" id="IPR037185">
    <property type="entry name" value="EmrE-like"/>
</dbReference>
<evidence type="ECO:0000256" key="2">
    <source>
        <dbReference type="ARBA" id="ARBA00007362"/>
    </source>
</evidence>
<dbReference type="EMBL" id="ADLK01000019">
    <property type="protein sequence ID" value="KMW20007.1"/>
    <property type="molecule type" value="Genomic_DNA"/>
</dbReference>
<evidence type="ECO:0000259" key="8">
    <source>
        <dbReference type="Pfam" id="PF00892"/>
    </source>
</evidence>
<organism evidence="9 10">
    <name type="scientific">[Clostridium] citroniae WAL-19142</name>
    <dbReference type="NCBI Taxonomy" id="742734"/>
    <lineage>
        <taxon>Bacteria</taxon>
        <taxon>Bacillati</taxon>
        <taxon>Bacillota</taxon>
        <taxon>Clostridia</taxon>
        <taxon>Lachnospirales</taxon>
        <taxon>Lachnospiraceae</taxon>
        <taxon>Enterocloster</taxon>
    </lineage>
</organism>
<dbReference type="PANTHER" id="PTHR32322">
    <property type="entry name" value="INNER MEMBRANE TRANSPORTER"/>
    <property type="match status" value="1"/>
</dbReference>
<feature type="transmembrane region" description="Helical" evidence="7">
    <location>
        <begin position="94"/>
        <end position="116"/>
    </location>
</feature>
<evidence type="ECO:0000256" key="3">
    <source>
        <dbReference type="ARBA" id="ARBA00022475"/>
    </source>
</evidence>
<feature type="transmembrane region" description="Helical" evidence="7">
    <location>
        <begin position="242"/>
        <end position="261"/>
    </location>
</feature>
<evidence type="ECO:0000313" key="9">
    <source>
        <dbReference type="EMBL" id="KMW20007.1"/>
    </source>
</evidence>
<dbReference type="InterPro" id="IPR000620">
    <property type="entry name" value="EamA_dom"/>
</dbReference>
<comment type="subcellular location">
    <subcellularLocation>
        <location evidence="1">Cell membrane</location>
        <topology evidence="1">Multi-pass membrane protein</topology>
    </subcellularLocation>
</comment>
<dbReference type="Gene3D" id="1.10.3730.20">
    <property type="match status" value="2"/>
</dbReference>
<comment type="similarity">
    <text evidence="2">Belongs to the EamA transporter family.</text>
</comment>
<dbReference type="GeneID" id="93162044"/>
<feature type="transmembrane region" description="Helical" evidence="7">
    <location>
        <begin position="125"/>
        <end position="142"/>
    </location>
</feature>
<dbReference type="InterPro" id="IPR050638">
    <property type="entry name" value="AA-Vitamin_Transporters"/>
</dbReference>
<evidence type="ECO:0000256" key="7">
    <source>
        <dbReference type="SAM" id="Phobius"/>
    </source>
</evidence>
<evidence type="ECO:0000256" key="5">
    <source>
        <dbReference type="ARBA" id="ARBA00022989"/>
    </source>
</evidence>
<name>A0A0J9C4F4_9FIRM</name>
<sequence>MMKNRIGYLYLVITTFIWGSVYIASKYALETMGPVTVLCVRYVVAGAALCILLKVRKTRRPIERGHWKYIWIVGGLGYFVSITCQLVGTKLLDASLASLINGMNPITISLLAAIFLKEKIQKKHIVSICISIVGVYIILGIGGGSISMAGVLASVCSVLLWSTASVAIRKVSGGYDPVQIALYGLGIALIFTVPAAIVESMGQPPVINRTAVLSCIYLGVVGTAVAHTLWNMALKLLDASVCSMFYPLQPLTSSILGVLLLHEVLTWNFVVGGVLICVGVVVSVMEKRTAPKG</sequence>
<accession>A0A0J9C4F4</accession>
<comment type="caution">
    <text evidence="9">The sequence shown here is derived from an EMBL/GenBank/DDBJ whole genome shotgun (WGS) entry which is preliminary data.</text>
</comment>